<feature type="transmembrane region" description="Helical" evidence="7">
    <location>
        <begin position="216"/>
        <end position="239"/>
    </location>
</feature>
<dbReference type="AlphaFoldDB" id="A0A4X1VM23"/>
<evidence type="ECO:0000256" key="1">
    <source>
        <dbReference type="ARBA" id="ARBA00004141"/>
    </source>
</evidence>
<feature type="transmembrane region" description="Helical" evidence="7">
    <location>
        <begin position="41"/>
        <end position="59"/>
    </location>
</feature>
<evidence type="ECO:0000256" key="3">
    <source>
        <dbReference type="ARBA" id="ARBA00022692"/>
    </source>
</evidence>
<feature type="transmembrane region" description="Helical" evidence="7">
    <location>
        <begin position="103"/>
        <end position="124"/>
    </location>
</feature>
<feature type="compositionally biased region" description="Polar residues" evidence="6">
    <location>
        <begin position="283"/>
        <end position="296"/>
    </location>
</feature>
<evidence type="ECO:0008006" key="10">
    <source>
        <dbReference type="Google" id="ProtNLM"/>
    </source>
</evidence>
<comment type="similarity">
    <text evidence="2">Belongs to the MS4A family.</text>
</comment>
<keyword evidence="4 7" id="KW-1133">Transmembrane helix</keyword>
<dbReference type="GO" id="GO:0016020">
    <property type="term" value="C:membrane"/>
    <property type="evidence" value="ECO:0007669"/>
    <property type="project" value="UniProtKB-SubCell"/>
</dbReference>
<evidence type="ECO:0000313" key="8">
    <source>
        <dbReference type="Ensembl" id="ENSSSCP00070043068.1"/>
    </source>
</evidence>
<dbReference type="Ensembl" id="ENSSSCT00070050945.1">
    <property type="protein sequence ID" value="ENSSSCP00070043068.1"/>
    <property type="gene ID" value="ENSSSCG00070025488.1"/>
</dbReference>
<dbReference type="Proteomes" id="UP000314985">
    <property type="component" value="Chromosome 2"/>
</dbReference>
<proteinExistence type="inferred from homology"/>
<keyword evidence="3 7" id="KW-0812">Transmembrane</keyword>
<organism evidence="8 9">
    <name type="scientific">Sus scrofa</name>
    <name type="common">Pig</name>
    <dbReference type="NCBI Taxonomy" id="9823"/>
    <lineage>
        <taxon>Eukaryota</taxon>
        <taxon>Metazoa</taxon>
        <taxon>Chordata</taxon>
        <taxon>Craniata</taxon>
        <taxon>Vertebrata</taxon>
        <taxon>Euteleostomi</taxon>
        <taxon>Mammalia</taxon>
        <taxon>Eutheria</taxon>
        <taxon>Laurasiatheria</taxon>
        <taxon>Artiodactyla</taxon>
        <taxon>Suina</taxon>
        <taxon>Suidae</taxon>
        <taxon>Sus</taxon>
    </lineage>
</organism>
<evidence type="ECO:0000313" key="9">
    <source>
        <dbReference type="Proteomes" id="UP000314985"/>
    </source>
</evidence>
<name>A0A4X1VM23_PIG</name>
<dbReference type="InterPro" id="IPR007237">
    <property type="entry name" value="CD20-like"/>
</dbReference>
<dbReference type="Pfam" id="PF04103">
    <property type="entry name" value="CD20"/>
    <property type="match status" value="1"/>
</dbReference>
<evidence type="ECO:0000256" key="4">
    <source>
        <dbReference type="ARBA" id="ARBA00022989"/>
    </source>
</evidence>
<feature type="region of interest" description="Disordered" evidence="6">
    <location>
        <begin position="275"/>
        <end position="296"/>
    </location>
</feature>
<feature type="transmembrane region" description="Helical" evidence="7">
    <location>
        <begin position="174"/>
        <end position="196"/>
    </location>
</feature>
<feature type="transmembrane region" description="Helical" evidence="7">
    <location>
        <begin position="136"/>
        <end position="162"/>
    </location>
</feature>
<accession>A0A4X1VM23</accession>
<comment type="subcellular location">
    <subcellularLocation>
        <location evidence="1">Membrane</location>
        <topology evidence="1">Multi-pass membrane protein</topology>
    </subcellularLocation>
</comment>
<sequence length="296" mass="31788">MKKPCTFSEVCCKARSIHGKVEHPLSGLTLPVAELPAEKRSFFLFFHLLLFSTFSAAMITTQEMEQTTPGADPDVHQPRQLSSLRSHLWKEMLEKFLKGEPKILGVVQVLIALMNSSLGTVVMSVTLSHKYLEYSFYLACAGYIISASVMFIISGSLSIAAGTKGTKGLVQGSLGLNITSSILAAIGIILLSLSFLVSSFDYTCRSNPDLENCSMILSILMGMNGMVLILTLLEFCIALSLSAFGCKVTCCKSGGVVFILPSNVHVAETASPAPLAGGLMPPTDQQKNVPENLSLQ</sequence>
<protein>
    <recommendedName>
        <fullName evidence="10">Membrane spanning 4-domains A4A</fullName>
    </recommendedName>
</protein>
<keyword evidence="5 7" id="KW-0472">Membrane</keyword>
<reference evidence="8" key="2">
    <citation type="submission" date="2025-08" db="UniProtKB">
        <authorList>
            <consortium name="Ensembl"/>
        </authorList>
    </citation>
    <scope>IDENTIFICATION</scope>
</reference>
<evidence type="ECO:0000256" key="7">
    <source>
        <dbReference type="SAM" id="Phobius"/>
    </source>
</evidence>
<evidence type="ECO:0000256" key="6">
    <source>
        <dbReference type="SAM" id="MobiDB-lite"/>
    </source>
</evidence>
<evidence type="ECO:0000256" key="5">
    <source>
        <dbReference type="ARBA" id="ARBA00023136"/>
    </source>
</evidence>
<dbReference type="PANTHER" id="PTHR23320">
    <property type="entry name" value="MEMBRANE-SPANNING 4-DOMAINS SUBFAMILY A MS4A -RELATED"/>
    <property type="match status" value="1"/>
</dbReference>
<dbReference type="InterPro" id="IPR030417">
    <property type="entry name" value="MS4A"/>
</dbReference>
<dbReference type="PANTHER" id="PTHR23320:SF128">
    <property type="entry name" value="MEMBRANE-SPANNING 4-DOMAINS SUBFAMILY A MEMBER 4A"/>
    <property type="match status" value="1"/>
</dbReference>
<evidence type="ECO:0000256" key="2">
    <source>
        <dbReference type="ARBA" id="ARBA00009565"/>
    </source>
</evidence>
<reference evidence="8 9" key="1">
    <citation type="submission" date="2017-08" db="EMBL/GenBank/DDBJ databases">
        <title>USMARCv1.0.</title>
        <authorList>
            <person name="Hannum G.I."/>
            <person name="Koren S."/>
            <person name="Schroeder S.G."/>
            <person name="Chin S.C."/>
            <person name="Nonneman D.J."/>
            <person name="Becker S.A."/>
            <person name="Rosen B.D."/>
            <person name="Bickhart D.M."/>
            <person name="Putnam N.H."/>
            <person name="Green R.E."/>
            <person name="Tuggle C.K."/>
            <person name="Liu H."/>
            <person name="Rohrer G.A."/>
            <person name="Warr A."/>
            <person name="Hall R."/>
            <person name="Kim K."/>
            <person name="Hume D.A."/>
            <person name="Talbot R."/>
            <person name="Chow W."/>
            <person name="Howe K."/>
            <person name="Schwartz A.S."/>
            <person name="Watson M."/>
            <person name="Archibald A.L."/>
            <person name="Phillippy A.M."/>
            <person name="Smith T.P.L."/>
        </authorList>
    </citation>
    <scope>NUCLEOTIDE SEQUENCE [LARGE SCALE GENOMIC DNA]</scope>
</reference>